<keyword evidence="2" id="KW-1185">Reference proteome</keyword>
<name>A0ABP3DV39_9GAMM</name>
<dbReference type="Gene3D" id="3.90.550.10">
    <property type="entry name" value="Spore Coat Polysaccharide Biosynthesis Protein SpsA, Chain A"/>
    <property type="match status" value="1"/>
</dbReference>
<dbReference type="Pfam" id="PF09837">
    <property type="entry name" value="DUF2064"/>
    <property type="match status" value="1"/>
</dbReference>
<comment type="caution">
    <text evidence="1">The sequence shown here is derived from an EMBL/GenBank/DDBJ whole genome shotgun (WGS) entry which is preliminary data.</text>
</comment>
<dbReference type="InterPro" id="IPR029044">
    <property type="entry name" value="Nucleotide-diphossugar_trans"/>
</dbReference>
<evidence type="ECO:0000313" key="1">
    <source>
        <dbReference type="EMBL" id="GAA0243632.1"/>
    </source>
</evidence>
<evidence type="ECO:0000313" key="2">
    <source>
        <dbReference type="Proteomes" id="UP001500657"/>
    </source>
</evidence>
<dbReference type="InterPro" id="IPR018641">
    <property type="entry name" value="Trfase_1_rSAM/seldom-assoc"/>
</dbReference>
<dbReference type="EMBL" id="BAAAFO010000001">
    <property type="protein sequence ID" value="GAA0243632.1"/>
    <property type="molecule type" value="Genomic_DNA"/>
</dbReference>
<dbReference type="Proteomes" id="UP001500657">
    <property type="component" value="Unassembled WGS sequence"/>
</dbReference>
<dbReference type="PANTHER" id="PTHR36529">
    <property type="entry name" value="SLL1095 PROTEIN"/>
    <property type="match status" value="1"/>
</dbReference>
<protein>
    <recommendedName>
        <fullName evidence="3">Glycosyltransferase</fullName>
    </recommendedName>
</protein>
<sequence>MNTALAIFVKTPGHSPVKTRLAASIGQRRAEQFHRRAAAAVAAVARAAMPAVEPCWAVAERDALDDPMWHALPTLWQGEGSLGARLHHVCASLQQRHGRVLLIGADAPQIGAGLLRAAVDALRAPVTPFVLGRANDGGFWLFGTRQRVPEAVWLAPRYSCADTASMLIDALSRHGAIASLPMLDDVDDVDDLASLVTELKALAEPLPEQRELLAWLLDECMDDPRGLERLLPLRSGGSCPKG</sequence>
<dbReference type="SUPFAM" id="SSF53448">
    <property type="entry name" value="Nucleotide-diphospho-sugar transferases"/>
    <property type="match status" value="1"/>
</dbReference>
<dbReference type="PANTHER" id="PTHR36529:SF1">
    <property type="entry name" value="GLYCOSYLTRANSFERASE"/>
    <property type="match status" value="1"/>
</dbReference>
<organism evidence="1 2">
    <name type="scientific">Rhodanobacter caeni</name>
    <dbReference type="NCBI Taxonomy" id="657654"/>
    <lineage>
        <taxon>Bacteria</taxon>
        <taxon>Pseudomonadati</taxon>
        <taxon>Pseudomonadota</taxon>
        <taxon>Gammaproteobacteria</taxon>
        <taxon>Lysobacterales</taxon>
        <taxon>Rhodanobacteraceae</taxon>
        <taxon>Rhodanobacter</taxon>
    </lineage>
</organism>
<evidence type="ECO:0008006" key="3">
    <source>
        <dbReference type="Google" id="ProtNLM"/>
    </source>
</evidence>
<gene>
    <name evidence="1" type="ORF">GCM10009126_06680</name>
</gene>
<reference evidence="2" key="1">
    <citation type="journal article" date="2019" name="Int. J. Syst. Evol. Microbiol.">
        <title>The Global Catalogue of Microorganisms (GCM) 10K type strain sequencing project: providing services to taxonomists for standard genome sequencing and annotation.</title>
        <authorList>
            <consortium name="The Broad Institute Genomics Platform"/>
            <consortium name="The Broad Institute Genome Sequencing Center for Infectious Disease"/>
            <person name="Wu L."/>
            <person name="Ma J."/>
        </authorList>
    </citation>
    <scope>NUCLEOTIDE SEQUENCE [LARGE SCALE GENOMIC DNA]</scope>
    <source>
        <strain evidence="2">JCM 16242</strain>
    </source>
</reference>
<proteinExistence type="predicted"/>
<accession>A0ABP3DV39</accession>